<evidence type="ECO:0000313" key="1">
    <source>
        <dbReference type="EMBL" id="MBD3934569.1"/>
    </source>
</evidence>
<reference evidence="1" key="1">
    <citation type="submission" date="2020-09" db="EMBL/GenBank/DDBJ databases">
        <title>Secondary metabolite and genome analysis of marine Streptomyces chumphonensis KK1-2T.</title>
        <authorList>
            <person name="Phongsopitanun W."/>
            <person name="Kanchanasin P."/>
            <person name="Pittayakhajonwut P."/>
            <person name="Suwanborirux K."/>
            <person name="Tanasupawat S."/>
        </authorList>
    </citation>
    <scope>NUCLEOTIDE SEQUENCE</scope>
    <source>
        <strain evidence="1">KK1-2</strain>
    </source>
</reference>
<dbReference type="Proteomes" id="UP000632289">
    <property type="component" value="Unassembled WGS sequence"/>
</dbReference>
<dbReference type="AlphaFoldDB" id="A0A927F2Y7"/>
<dbReference type="InterPro" id="IPR027396">
    <property type="entry name" value="DsrEFH-like"/>
</dbReference>
<organism evidence="1 2">
    <name type="scientific">Streptomyces chumphonensis</name>
    <dbReference type="NCBI Taxonomy" id="1214925"/>
    <lineage>
        <taxon>Bacteria</taxon>
        <taxon>Bacillati</taxon>
        <taxon>Actinomycetota</taxon>
        <taxon>Actinomycetes</taxon>
        <taxon>Kitasatosporales</taxon>
        <taxon>Streptomycetaceae</taxon>
        <taxon>Streptomyces</taxon>
    </lineage>
</organism>
<comment type="caution">
    <text evidence="1">The sequence shown here is derived from an EMBL/GenBank/DDBJ whole genome shotgun (WGS) entry which is preliminary data.</text>
</comment>
<accession>A0A927F2Y7</accession>
<dbReference type="Gene3D" id="3.40.1260.10">
    <property type="entry name" value="DsrEFH-like"/>
    <property type="match status" value="1"/>
</dbReference>
<name>A0A927F2Y7_9ACTN</name>
<sequence>MTELLLVQSDDPAHSPGGERFVEDALHLAAAGHHTSLFLVDNAVFAALPGALPRVDEFLGAGGHVLVDAFSAQQRSLTPDDLLARARTVEMDDLAARLLDPQTKVVWH</sequence>
<dbReference type="EMBL" id="JACXYU010000018">
    <property type="protein sequence ID" value="MBD3934569.1"/>
    <property type="molecule type" value="Genomic_DNA"/>
</dbReference>
<keyword evidence="2" id="KW-1185">Reference proteome</keyword>
<evidence type="ECO:0000313" key="2">
    <source>
        <dbReference type="Proteomes" id="UP000632289"/>
    </source>
</evidence>
<protein>
    <submittedName>
        <fullName evidence="1">DsrE family protein</fullName>
    </submittedName>
</protein>
<gene>
    <name evidence="1" type="ORF">IF129_23765</name>
</gene>
<dbReference type="SUPFAM" id="SSF75169">
    <property type="entry name" value="DsrEFH-like"/>
    <property type="match status" value="1"/>
</dbReference>
<proteinExistence type="predicted"/>
<dbReference type="RefSeq" id="WP_191211870.1">
    <property type="nucleotide sequence ID" value="NZ_BAABKL010000001.1"/>
</dbReference>